<evidence type="ECO:0000313" key="1">
    <source>
        <dbReference type="EMBL" id="AWD92391.1"/>
    </source>
</evidence>
<dbReference type="GeneID" id="54991469"/>
<dbReference type="EMBL" id="MH059632">
    <property type="protein sequence ID" value="AWD92391.1"/>
    <property type="molecule type" value="Genomic_DNA"/>
</dbReference>
<sequence length="151" mass="17578">MHLREATLKAVSRFKPQHDDHMEALAAGVNWKENITEAVTKGGCVMIQPFSKEQGCEAFPLAIGGNMGDQCWFVVSEHLERMPIKSKIEFIKLIKEYRDLMLTKYPVIWNFVWVGNKSHYRFLKAIGAEFHDEFTESPRTGERFQLFTIRR</sequence>
<dbReference type="InterPro" id="IPR020335">
    <property type="entry name" value="Phage_T7_Gp13"/>
</dbReference>
<name>A0A2S1GSN0_9CAUD</name>
<evidence type="ECO:0000313" key="2">
    <source>
        <dbReference type="Proteomes" id="UP000246267"/>
    </source>
</evidence>
<organism evidence="1 2">
    <name type="scientific">Dickeya phage Dagda</name>
    <dbReference type="NCBI Taxonomy" id="2163630"/>
    <lineage>
        <taxon>Viruses</taxon>
        <taxon>Duplodnaviria</taxon>
        <taxon>Heunggongvirae</taxon>
        <taxon>Uroviricota</taxon>
        <taxon>Caudoviricetes</taxon>
        <taxon>Autographivirales</taxon>
        <taxon>Autotranscriptaviridae</taxon>
        <taxon>Studiervirinae</taxon>
        <taxon>Aarhusvirus</taxon>
        <taxon>Aarhusvirus dagda</taxon>
    </lineage>
</organism>
<accession>A0A2S1GSN0</accession>
<reference evidence="1 2" key="1">
    <citation type="journal article" name="Viruses">
        <title>Unlocking the Potential of 46 New Bacteriophages for Biocontrol of Dickeya Solani.</title>
        <authorList>
            <person name="Carstens A.B."/>
            <person name="Djurhuus A.M."/>
            <person name="Kot W."/>
            <person name="Jacobs-Sera D."/>
            <person name="Hatfull G.F."/>
            <person name="Hansen L.H."/>
        </authorList>
    </citation>
    <scope>NUCLEOTIDE SEQUENCE [LARGE SCALE GENOMIC DNA]</scope>
</reference>
<keyword evidence="2" id="KW-1185">Reference proteome</keyword>
<dbReference type="KEGG" id="vg:54991469"/>
<dbReference type="RefSeq" id="YP_009800963.1">
    <property type="nucleotide sequence ID" value="NC_047961.1"/>
</dbReference>
<proteinExistence type="predicted"/>
<protein>
    <submittedName>
        <fullName evidence="1">Internal virion protein A</fullName>
    </submittedName>
</protein>
<dbReference type="Pfam" id="PF11090">
    <property type="entry name" value="Phage_T7_Gp13"/>
    <property type="match status" value="1"/>
</dbReference>
<dbReference type="Proteomes" id="UP000246267">
    <property type="component" value="Segment"/>
</dbReference>